<evidence type="ECO:0000256" key="3">
    <source>
        <dbReference type="ARBA" id="ARBA00022963"/>
    </source>
</evidence>
<keyword evidence="4" id="KW-0443">Lipid metabolism</keyword>
<evidence type="ECO:0000256" key="6">
    <source>
        <dbReference type="PIRNR" id="PIRNR000862"/>
    </source>
</evidence>
<evidence type="ECO:0000256" key="5">
    <source>
        <dbReference type="ARBA" id="ARBA00023180"/>
    </source>
</evidence>
<dbReference type="InterPro" id="IPR029058">
    <property type="entry name" value="AB_hydrolase_fold"/>
</dbReference>
<keyword evidence="6" id="KW-0378">Hydrolase</keyword>
<evidence type="ECO:0000313" key="10">
    <source>
        <dbReference type="EMBL" id="CAD7257450.1"/>
    </source>
</evidence>
<feature type="domain" description="Partial AB-hydrolase lipase" evidence="9">
    <location>
        <begin position="17"/>
        <end position="71"/>
    </location>
</feature>
<proteinExistence type="inferred from homology"/>
<evidence type="ECO:0000256" key="2">
    <source>
        <dbReference type="ARBA" id="ARBA00022729"/>
    </source>
</evidence>
<sequence length="374" mass="42503">MCSETCSKESQRSGFQPEIIKKSGYPVEVHHVTTEDGYIVTLHRLPRRMSEKAPTLVQHGIFHSSADSIISGPNSGLAQKCYTLPLDHRPPDHLTSHCYLHYRPDALLCLQLGYSLYDAGYDVWLGNSRGNYYSRKHVNMTKSDPKFWDFSWHDMGVHDIPAVIDYILDHTGHKDLFFIGHSMGCAMFFVGMAAKPRYNDKIRVMFGLGPASYMHNGKSSLTTSIFKGLHYKARDFERLNIHEFLPRVPGWGRLALSICKDNHLTQPICRGGLSLMGGIFSEFDHGLAGNLKAYGMSQPPEYNLSRITAPVSLYCGESDLVVDCIDVERLHLELTNARMKSLQRIRRYTHLDFVWGNDAKLRLYSKIIKRMDAS</sequence>
<name>A0A7R9AN43_TIMSH</name>
<feature type="domain" description="AB hydrolase-1" evidence="8">
    <location>
        <begin position="111"/>
        <end position="210"/>
    </location>
</feature>
<dbReference type="GO" id="GO:0016042">
    <property type="term" value="P:lipid catabolic process"/>
    <property type="evidence" value="ECO:0007669"/>
    <property type="project" value="UniProtKB-KW"/>
</dbReference>
<evidence type="ECO:0000259" key="8">
    <source>
        <dbReference type="Pfam" id="PF00561"/>
    </source>
</evidence>
<evidence type="ECO:0000259" key="9">
    <source>
        <dbReference type="Pfam" id="PF04083"/>
    </source>
</evidence>
<keyword evidence="5" id="KW-0325">Glycoprotein</keyword>
<dbReference type="GO" id="GO:0016788">
    <property type="term" value="F:hydrolase activity, acting on ester bonds"/>
    <property type="evidence" value="ECO:0007669"/>
    <property type="project" value="InterPro"/>
</dbReference>
<dbReference type="InterPro" id="IPR006693">
    <property type="entry name" value="AB_hydrolase_lipase"/>
</dbReference>
<feature type="active site" description="Charge relay system" evidence="7">
    <location>
        <position position="350"/>
    </location>
</feature>
<protein>
    <recommendedName>
        <fullName evidence="6">Lipase</fullName>
    </recommendedName>
</protein>
<feature type="active site" description="Charge relay system" evidence="7">
    <location>
        <position position="319"/>
    </location>
</feature>
<organism evidence="10">
    <name type="scientific">Timema shepardi</name>
    <name type="common">Walking stick</name>
    <dbReference type="NCBI Taxonomy" id="629360"/>
    <lineage>
        <taxon>Eukaryota</taxon>
        <taxon>Metazoa</taxon>
        <taxon>Ecdysozoa</taxon>
        <taxon>Arthropoda</taxon>
        <taxon>Hexapoda</taxon>
        <taxon>Insecta</taxon>
        <taxon>Pterygota</taxon>
        <taxon>Neoptera</taxon>
        <taxon>Polyneoptera</taxon>
        <taxon>Phasmatodea</taxon>
        <taxon>Timematodea</taxon>
        <taxon>Timematoidea</taxon>
        <taxon>Timematidae</taxon>
        <taxon>Timema</taxon>
    </lineage>
</organism>
<feature type="active site" description="Nucleophile" evidence="7">
    <location>
        <position position="182"/>
    </location>
</feature>
<dbReference type="PIRSF" id="PIRSF000862">
    <property type="entry name" value="Steryl_ester_lip"/>
    <property type="match status" value="1"/>
</dbReference>
<dbReference type="InterPro" id="IPR025483">
    <property type="entry name" value="Lipase_euk"/>
</dbReference>
<dbReference type="AlphaFoldDB" id="A0A7R9AN43"/>
<accession>A0A7R9AN43</accession>
<reference evidence="10" key="1">
    <citation type="submission" date="2020-11" db="EMBL/GenBank/DDBJ databases">
        <authorList>
            <person name="Tran Van P."/>
        </authorList>
    </citation>
    <scope>NUCLEOTIDE SEQUENCE</scope>
</reference>
<dbReference type="PANTHER" id="PTHR11005">
    <property type="entry name" value="LYSOSOMAL ACID LIPASE-RELATED"/>
    <property type="match status" value="1"/>
</dbReference>
<evidence type="ECO:0000256" key="7">
    <source>
        <dbReference type="PIRSR" id="PIRSR000862-1"/>
    </source>
</evidence>
<dbReference type="InterPro" id="IPR000073">
    <property type="entry name" value="AB_hydrolase_1"/>
</dbReference>
<keyword evidence="2" id="KW-0732">Signal</keyword>
<keyword evidence="3 6" id="KW-0442">Lipid degradation</keyword>
<comment type="similarity">
    <text evidence="1 6">Belongs to the AB hydrolase superfamily. Lipase family.</text>
</comment>
<dbReference type="Gene3D" id="3.40.50.1820">
    <property type="entry name" value="alpha/beta hydrolase"/>
    <property type="match status" value="2"/>
</dbReference>
<gene>
    <name evidence="10" type="ORF">TSIB3V08_LOCUS1709</name>
</gene>
<dbReference type="EMBL" id="OC000491">
    <property type="protein sequence ID" value="CAD7257450.1"/>
    <property type="molecule type" value="Genomic_DNA"/>
</dbReference>
<dbReference type="SUPFAM" id="SSF53474">
    <property type="entry name" value="alpha/beta-Hydrolases"/>
    <property type="match status" value="1"/>
</dbReference>
<evidence type="ECO:0000256" key="4">
    <source>
        <dbReference type="ARBA" id="ARBA00023098"/>
    </source>
</evidence>
<evidence type="ECO:0000256" key="1">
    <source>
        <dbReference type="ARBA" id="ARBA00010701"/>
    </source>
</evidence>
<dbReference type="Pfam" id="PF00561">
    <property type="entry name" value="Abhydrolase_1"/>
    <property type="match status" value="1"/>
</dbReference>
<dbReference type="Pfam" id="PF04083">
    <property type="entry name" value="Abhydro_lipase"/>
    <property type="match status" value="1"/>
</dbReference>